<keyword evidence="3" id="KW-0809">Transit peptide</keyword>
<dbReference type="Proteomes" id="UP001362899">
    <property type="component" value="Unassembled WGS sequence"/>
</dbReference>
<comment type="caution">
    <text evidence="9">The sequence shown here is derived from an EMBL/GenBank/DDBJ whole genome shotgun (WGS) entry which is preliminary data.</text>
</comment>
<proteinExistence type="inferred from homology"/>
<dbReference type="PANTHER" id="PTHR13124:SF12">
    <property type="entry name" value="LARGE RIBOSOMAL SUBUNIT PROTEIN ML46"/>
    <property type="match status" value="1"/>
</dbReference>
<dbReference type="InterPro" id="IPR040008">
    <property type="entry name" value="Ribosomal_mL46"/>
</dbReference>
<comment type="similarity">
    <text evidence="2">Belongs to the mitochondrion-specific ribosomal protein mL46 family.</text>
</comment>
<evidence type="ECO:0000256" key="1">
    <source>
        <dbReference type="ARBA" id="ARBA00004173"/>
    </source>
</evidence>
<evidence type="ECO:0000256" key="7">
    <source>
        <dbReference type="ARBA" id="ARBA00035190"/>
    </source>
</evidence>
<reference evidence="9 10" key="1">
    <citation type="journal article" date="2023" name="Elife">
        <title>Identification of key yeast species and microbe-microbe interactions impacting larval growth of Drosophila in the wild.</title>
        <authorList>
            <person name="Mure A."/>
            <person name="Sugiura Y."/>
            <person name="Maeda R."/>
            <person name="Honda K."/>
            <person name="Sakurai N."/>
            <person name="Takahashi Y."/>
            <person name="Watada M."/>
            <person name="Katoh T."/>
            <person name="Gotoh A."/>
            <person name="Gotoh Y."/>
            <person name="Taniguchi I."/>
            <person name="Nakamura K."/>
            <person name="Hayashi T."/>
            <person name="Katayama T."/>
            <person name="Uemura T."/>
            <person name="Hattori Y."/>
        </authorList>
    </citation>
    <scope>NUCLEOTIDE SEQUENCE [LARGE SCALE GENOMIC DNA]</scope>
    <source>
        <strain evidence="9 10">SB-73</strain>
    </source>
</reference>
<evidence type="ECO:0000256" key="3">
    <source>
        <dbReference type="ARBA" id="ARBA00022946"/>
    </source>
</evidence>
<evidence type="ECO:0000313" key="10">
    <source>
        <dbReference type="Proteomes" id="UP001362899"/>
    </source>
</evidence>
<dbReference type="InterPro" id="IPR021757">
    <property type="entry name" value="Ribosomal_mL46_N"/>
</dbReference>
<gene>
    <name evidence="9" type="ORF">DASB73_013550</name>
</gene>
<dbReference type="CDD" id="cd04661">
    <property type="entry name" value="NUDIX_MRP_L46"/>
    <property type="match status" value="1"/>
</dbReference>
<dbReference type="PANTHER" id="PTHR13124">
    <property type="entry name" value="39S RIBOSOMAL PROTEIN L46, MITOCHONDRIAL PRECURSOR-RELATED"/>
    <property type="match status" value="1"/>
</dbReference>
<comment type="subcellular location">
    <subcellularLocation>
        <location evidence="1">Mitochondrion</location>
    </subcellularLocation>
</comment>
<dbReference type="GO" id="GO:0005762">
    <property type="term" value="C:mitochondrial large ribosomal subunit"/>
    <property type="evidence" value="ECO:0007669"/>
    <property type="project" value="TreeGrafter"/>
</dbReference>
<keyword evidence="5" id="KW-0496">Mitochondrion</keyword>
<keyword evidence="4 9" id="KW-0689">Ribosomal protein</keyword>
<dbReference type="EMBL" id="BTGC01000003">
    <property type="protein sequence ID" value="GMM50397.1"/>
    <property type="molecule type" value="Genomic_DNA"/>
</dbReference>
<name>A0AAV5RH23_STABA</name>
<evidence type="ECO:0000259" key="8">
    <source>
        <dbReference type="Pfam" id="PF11788"/>
    </source>
</evidence>
<organism evidence="9 10">
    <name type="scientific">Starmerella bacillaris</name>
    <name type="common">Yeast</name>
    <name type="synonym">Candida zemplinina</name>
    <dbReference type="NCBI Taxonomy" id="1247836"/>
    <lineage>
        <taxon>Eukaryota</taxon>
        <taxon>Fungi</taxon>
        <taxon>Dikarya</taxon>
        <taxon>Ascomycota</taxon>
        <taxon>Saccharomycotina</taxon>
        <taxon>Dipodascomycetes</taxon>
        <taxon>Dipodascales</taxon>
        <taxon>Trichomonascaceae</taxon>
        <taxon>Starmerella</taxon>
    </lineage>
</organism>
<dbReference type="InterPro" id="IPR033650">
    <property type="entry name" value="Ribosomal_mL46_NUDIX"/>
</dbReference>
<evidence type="ECO:0000256" key="2">
    <source>
        <dbReference type="ARBA" id="ARBA00009070"/>
    </source>
</evidence>
<keyword evidence="10" id="KW-1185">Reference proteome</keyword>
<dbReference type="Pfam" id="PF11788">
    <property type="entry name" value="MRP-L46"/>
    <property type="match status" value="1"/>
</dbReference>
<accession>A0AAV5RH23</accession>
<feature type="domain" description="Large ribosomal subunit protein mL46 N-terminal" evidence="8">
    <location>
        <begin position="5"/>
        <end position="114"/>
    </location>
</feature>
<dbReference type="AlphaFoldDB" id="A0AAV5RH23"/>
<evidence type="ECO:0000256" key="6">
    <source>
        <dbReference type="ARBA" id="ARBA00023274"/>
    </source>
</evidence>
<keyword evidence="6" id="KW-0687">Ribonucleoprotein</keyword>
<evidence type="ECO:0000256" key="5">
    <source>
        <dbReference type="ARBA" id="ARBA00023128"/>
    </source>
</evidence>
<dbReference type="GO" id="GO:0003735">
    <property type="term" value="F:structural constituent of ribosome"/>
    <property type="evidence" value="ECO:0007669"/>
    <property type="project" value="InterPro"/>
</dbReference>
<evidence type="ECO:0000313" key="9">
    <source>
        <dbReference type="EMBL" id="GMM50397.1"/>
    </source>
</evidence>
<evidence type="ECO:0000256" key="4">
    <source>
        <dbReference type="ARBA" id="ARBA00022980"/>
    </source>
</evidence>
<protein>
    <recommendedName>
        <fullName evidence="7">Large ribosomal subunit protein mL46</fullName>
    </recommendedName>
</protein>
<sequence>MVKPLRVGLLLSRTPIITPKPAPFLQAYYKYMSELEKRLMWTFPSFFFFKKGTLTQRKFNELQKGPIARNKNIIFAQGEPDVHFNRDRRFKQEIILEPDEQEKVREQPTVTEADTKNDIKSLERKIEQTLYLLVNLKSENKWKLPSFEVPDNARSLHYAADNGLRSLGGDSMNTWTVSYTPAAVLKSKDNVPEFLIKKHILQGVFQPDANVEFAWLCKNEIKEKVDEDYFKQIEVLL</sequence>
<dbReference type="Gene3D" id="3.90.79.10">
    <property type="entry name" value="Nucleoside Triphosphate Pyrophosphohydrolase"/>
    <property type="match status" value="1"/>
</dbReference>